<keyword evidence="3 5" id="KW-0238">DNA-binding</keyword>
<feature type="chain" id="PRO_5008363693" evidence="6">
    <location>
        <begin position="21"/>
        <end position="97"/>
    </location>
</feature>
<organism evidence="8">
    <name type="scientific">Iconisemion striatum</name>
    <dbReference type="NCBI Taxonomy" id="60296"/>
    <lineage>
        <taxon>Eukaryota</taxon>
        <taxon>Metazoa</taxon>
        <taxon>Chordata</taxon>
        <taxon>Craniata</taxon>
        <taxon>Vertebrata</taxon>
        <taxon>Euteleostomi</taxon>
        <taxon>Actinopterygii</taxon>
        <taxon>Neopterygii</taxon>
        <taxon>Teleostei</taxon>
        <taxon>Neoteleostei</taxon>
        <taxon>Acanthomorphata</taxon>
        <taxon>Ovalentaria</taxon>
        <taxon>Atherinomorphae</taxon>
        <taxon>Cyprinodontiformes</taxon>
        <taxon>Nothobranchiidae</taxon>
        <taxon>Iconisemion</taxon>
    </lineage>
</organism>
<evidence type="ECO:0000256" key="5">
    <source>
        <dbReference type="RuleBase" id="RU003796"/>
    </source>
</evidence>
<evidence type="ECO:0000256" key="1">
    <source>
        <dbReference type="ARBA" id="ARBA00010940"/>
    </source>
</evidence>
<comment type="subcellular location">
    <subcellularLocation>
        <location evidence="5">Nucleus</location>
    </subcellularLocation>
</comment>
<evidence type="ECO:0000256" key="6">
    <source>
        <dbReference type="SAM" id="SignalP"/>
    </source>
</evidence>
<comment type="similarity">
    <text evidence="1 5">Belongs to the E2F/DP family.</text>
</comment>
<name>A0A1A7Y332_9TELE</name>
<dbReference type="InterPro" id="IPR015633">
    <property type="entry name" value="E2F"/>
</dbReference>
<feature type="signal peptide" evidence="6">
    <location>
        <begin position="1"/>
        <end position="20"/>
    </location>
</feature>
<feature type="non-terminal residue" evidence="8">
    <location>
        <position position="97"/>
    </location>
</feature>
<dbReference type="PANTHER" id="PTHR12081:SF35">
    <property type="entry name" value="TRANSCRIPTION FACTOR E2F5"/>
    <property type="match status" value="1"/>
</dbReference>
<keyword evidence="2 5" id="KW-0805">Transcription regulation</keyword>
<reference evidence="8" key="1">
    <citation type="submission" date="2016-05" db="EMBL/GenBank/DDBJ databases">
        <authorList>
            <person name="Lavstsen T."/>
            <person name="Jespersen J.S."/>
        </authorList>
    </citation>
    <scope>NUCLEOTIDE SEQUENCE</scope>
    <source>
        <tissue evidence="8">Brain</tissue>
    </source>
</reference>
<dbReference type="InterPro" id="IPR003316">
    <property type="entry name" value="E2F_WHTH_DNA-bd_dom"/>
</dbReference>
<evidence type="ECO:0000256" key="2">
    <source>
        <dbReference type="ARBA" id="ARBA00023015"/>
    </source>
</evidence>
<keyword evidence="6" id="KW-0732">Signal</keyword>
<dbReference type="InterPro" id="IPR036390">
    <property type="entry name" value="WH_DNA-bd_sf"/>
</dbReference>
<accession>A0A1A7Y332</accession>
<dbReference type="SMART" id="SM01372">
    <property type="entry name" value="E2F_TDP"/>
    <property type="match status" value="1"/>
</dbReference>
<dbReference type="Pfam" id="PF02319">
    <property type="entry name" value="WHD_E2F_TDP"/>
    <property type="match status" value="1"/>
</dbReference>
<dbReference type="PANTHER" id="PTHR12081">
    <property type="entry name" value="TRANSCRIPTION FACTOR E2F"/>
    <property type="match status" value="1"/>
</dbReference>
<evidence type="ECO:0000259" key="7">
    <source>
        <dbReference type="SMART" id="SM01372"/>
    </source>
</evidence>
<keyword evidence="4 5" id="KW-0804">Transcription</keyword>
<dbReference type="AlphaFoldDB" id="A0A1A7Y332"/>
<dbReference type="Gene3D" id="1.10.10.10">
    <property type="entry name" value="Winged helix-like DNA-binding domain superfamily/Winged helix DNA-binding domain"/>
    <property type="match status" value="1"/>
</dbReference>
<dbReference type="GO" id="GO:0000978">
    <property type="term" value="F:RNA polymerase II cis-regulatory region sequence-specific DNA binding"/>
    <property type="evidence" value="ECO:0007669"/>
    <property type="project" value="InterPro"/>
</dbReference>
<reference evidence="8" key="2">
    <citation type="submission" date="2016-06" db="EMBL/GenBank/DDBJ databases">
        <title>The genome of a short-lived fish provides insights into sex chromosome evolution and the genetic control of aging.</title>
        <authorList>
            <person name="Reichwald K."/>
            <person name="Felder M."/>
            <person name="Petzold A."/>
            <person name="Koch P."/>
            <person name="Groth M."/>
            <person name="Platzer M."/>
        </authorList>
    </citation>
    <scope>NUCLEOTIDE SEQUENCE</scope>
    <source>
        <tissue evidence="8">Brain</tissue>
    </source>
</reference>
<dbReference type="SUPFAM" id="SSF46785">
    <property type="entry name" value="Winged helix' DNA-binding domain"/>
    <property type="match status" value="1"/>
</dbReference>
<dbReference type="EMBL" id="HADX01002267">
    <property type="protein sequence ID" value="SBP24499.1"/>
    <property type="molecule type" value="Transcribed_RNA"/>
</dbReference>
<feature type="non-terminal residue" evidence="8">
    <location>
        <position position="1"/>
    </location>
</feature>
<evidence type="ECO:0000313" key="8">
    <source>
        <dbReference type="EMBL" id="SBP24499.1"/>
    </source>
</evidence>
<keyword evidence="5" id="KW-0539">Nucleus</keyword>
<dbReference type="InterPro" id="IPR036388">
    <property type="entry name" value="WH-like_DNA-bd_sf"/>
</dbReference>
<gene>
    <name evidence="8" type="primary">E2F5</name>
</gene>
<feature type="domain" description="E2F/DP family winged-helix DNA-binding" evidence="7">
    <location>
        <begin position="1"/>
        <end position="65"/>
    </location>
</feature>
<dbReference type="GO" id="GO:0090575">
    <property type="term" value="C:RNA polymerase II transcription regulator complex"/>
    <property type="evidence" value="ECO:0007669"/>
    <property type="project" value="TreeGrafter"/>
</dbReference>
<dbReference type="GO" id="GO:0000981">
    <property type="term" value="F:DNA-binding transcription factor activity, RNA polymerase II-specific"/>
    <property type="evidence" value="ECO:0007669"/>
    <property type="project" value="TreeGrafter"/>
</dbReference>
<evidence type="ECO:0000256" key="4">
    <source>
        <dbReference type="ARBA" id="ARBA00023163"/>
    </source>
</evidence>
<evidence type="ECO:0000256" key="3">
    <source>
        <dbReference type="ARBA" id="ARBA00023125"/>
    </source>
</evidence>
<sequence>LHILSTQIHLKLLLSCITYGDVCLNLQAADSLAVKQRRRIYDITNVLEGVGLIEKKSKNVIQWRGQDRKSQTQEVLEQVKALKAHNSELEAQEKELD</sequence>
<protein>
    <submittedName>
        <fullName evidence="8">E2F transcription factor 5</fullName>
    </submittedName>
</protein>
<proteinExistence type="inferred from homology"/>